<comment type="similarity">
    <text evidence="2">Belongs to the CRISPR-associated endoribonuclease Cas2 protein family.</text>
</comment>
<dbReference type="GO" id="GO:0016787">
    <property type="term" value="F:hydrolase activity"/>
    <property type="evidence" value="ECO:0007669"/>
    <property type="project" value="UniProtKB-KW"/>
</dbReference>
<dbReference type="Gene3D" id="3.30.70.240">
    <property type="match status" value="1"/>
</dbReference>
<dbReference type="InterPro" id="IPR021127">
    <property type="entry name" value="CRISPR_associated_Cas2"/>
</dbReference>
<dbReference type="GO" id="GO:0046872">
    <property type="term" value="F:metal ion binding"/>
    <property type="evidence" value="ECO:0007669"/>
    <property type="project" value="UniProtKB-KW"/>
</dbReference>
<sequence>MNRIKKICRKYLIHLQKSVFEGAVTEGQYHKLIGELRSIIDDKLDFVVVYTLPDGNKLNRTILTDTPDPADNLL</sequence>
<accession>A0A0U1KV35</accession>
<dbReference type="Pfam" id="PF09827">
    <property type="entry name" value="CRISPR_Cas2"/>
    <property type="match status" value="1"/>
</dbReference>
<organism evidence="9 10">
    <name type="scientific">Sporomusa ovata</name>
    <dbReference type="NCBI Taxonomy" id="2378"/>
    <lineage>
        <taxon>Bacteria</taxon>
        <taxon>Bacillati</taxon>
        <taxon>Bacillota</taxon>
        <taxon>Negativicutes</taxon>
        <taxon>Selenomonadales</taxon>
        <taxon>Sporomusaceae</taxon>
        <taxon>Sporomusa</taxon>
    </lineage>
</organism>
<keyword evidence="8" id="KW-0051">Antiviral defense</keyword>
<evidence type="ECO:0008006" key="11">
    <source>
        <dbReference type="Google" id="ProtNLM"/>
    </source>
</evidence>
<dbReference type="InterPro" id="IPR019199">
    <property type="entry name" value="Virulence_VapD/CRISPR_Cas2"/>
</dbReference>
<evidence type="ECO:0000256" key="5">
    <source>
        <dbReference type="ARBA" id="ARBA00022759"/>
    </source>
</evidence>
<evidence type="ECO:0000256" key="8">
    <source>
        <dbReference type="ARBA" id="ARBA00023118"/>
    </source>
</evidence>
<dbReference type="Proteomes" id="UP000049855">
    <property type="component" value="Unassembled WGS sequence"/>
</dbReference>
<gene>
    <name evidence="9" type="ORF">SpAn4DRAFT_1741</name>
</gene>
<dbReference type="SUPFAM" id="SSF143430">
    <property type="entry name" value="TTP0101/SSO1404-like"/>
    <property type="match status" value="1"/>
</dbReference>
<evidence type="ECO:0000256" key="1">
    <source>
        <dbReference type="ARBA" id="ARBA00001946"/>
    </source>
</evidence>
<evidence type="ECO:0000313" key="9">
    <source>
        <dbReference type="EMBL" id="CQR70763.1"/>
    </source>
</evidence>
<reference evidence="10" key="1">
    <citation type="submission" date="2015-03" db="EMBL/GenBank/DDBJ databases">
        <authorList>
            <person name="Nijsse Bart"/>
        </authorList>
    </citation>
    <scope>NUCLEOTIDE SEQUENCE [LARGE SCALE GENOMIC DNA]</scope>
</reference>
<keyword evidence="5" id="KW-0255">Endonuclease</keyword>
<evidence type="ECO:0000256" key="6">
    <source>
        <dbReference type="ARBA" id="ARBA00022801"/>
    </source>
</evidence>
<evidence type="ECO:0000313" key="10">
    <source>
        <dbReference type="Proteomes" id="UP000049855"/>
    </source>
</evidence>
<dbReference type="PANTHER" id="PTHR34405">
    <property type="entry name" value="CRISPR-ASSOCIATED ENDORIBONUCLEASE CAS2"/>
    <property type="match status" value="1"/>
</dbReference>
<dbReference type="NCBIfam" id="TIGR01573">
    <property type="entry name" value="cas2"/>
    <property type="match status" value="1"/>
</dbReference>
<dbReference type="AlphaFoldDB" id="A0A0U1KV35"/>
<comment type="cofactor">
    <cofactor evidence="1">
        <name>Mg(2+)</name>
        <dbReference type="ChEBI" id="CHEBI:18420"/>
    </cofactor>
</comment>
<dbReference type="GO" id="GO:0004521">
    <property type="term" value="F:RNA endonuclease activity"/>
    <property type="evidence" value="ECO:0007669"/>
    <property type="project" value="InterPro"/>
</dbReference>
<evidence type="ECO:0000256" key="7">
    <source>
        <dbReference type="ARBA" id="ARBA00022842"/>
    </source>
</evidence>
<keyword evidence="7" id="KW-0460">Magnesium</keyword>
<keyword evidence="3" id="KW-0540">Nuclease</keyword>
<keyword evidence="6" id="KW-0378">Hydrolase</keyword>
<evidence type="ECO:0000256" key="4">
    <source>
        <dbReference type="ARBA" id="ARBA00022723"/>
    </source>
</evidence>
<proteinExistence type="inferred from homology"/>
<keyword evidence="4" id="KW-0479">Metal-binding</keyword>
<evidence type="ECO:0000256" key="2">
    <source>
        <dbReference type="ARBA" id="ARBA00009959"/>
    </source>
</evidence>
<dbReference type="GO" id="GO:0051607">
    <property type="term" value="P:defense response to virus"/>
    <property type="evidence" value="ECO:0007669"/>
    <property type="project" value="UniProtKB-KW"/>
</dbReference>
<protein>
    <recommendedName>
        <fullName evidence="11">CRISPR-associated protein Cas2</fullName>
    </recommendedName>
</protein>
<dbReference type="GO" id="GO:0043571">
    <property type="term" value="P:maintenance of CRISPR repeat elements"/>
    <property type="evidence" value="ECO:0007669"/>
    <property type="project" value="InterPro"/>
</dbReference>
<evidence type="ECO:0000256" key="3">
    <source>
        <dbReference type="ARBA" id="ARBA00022722"/>
    </source>
</evidence>
<name>A0A0U1KV35_9FIRM</name>
<dbReference type="EMBL" id="CTRP01000003">
    <property type="protein sequence ID" value="CQR70763.1"/>
    <property type="molecule type" value="Genomic_DNA"/>
</dbReference>
<dbReference type="CDD" id="cd09725">
    <property type="entry name" value="Cas2_I_II_III"/>
    <property type="match status" value="1"/>
</dbReference>
<keyword evidence="10" id="KW-1185">Reference proteome</keyword>